<comment type="caution">
    <text evidence="5">The sequence shown here is derived from an EMBL/GenBank/DDBJ whole genome shotgun (WGS) entry which is preliminary data.</text>
</comment>
<evidence type="ECO:0000256" key="2">
    <source>
        <dbReference type="SAM" id="Phobius"/>
    </source>
</evidence>
<feature type="domain" description="Menorin-like" evidence="3">
    <location>
        <begin position="88"/>
        <end position="325"/>
    </location>
</feature>
<evidence type="ECO:0000259" key="3">
    <source>
        <dbReference type="Pfam" id="PF10223"/>
    </source>
</evidence>
<sequence length="551" mass="63415">MRRNMKMFWDEMQRPADQELNTLKKMIMMPGKLKQHLLLRFLGFSILVLVWIYINGGLVPFFLKRSILPEESGSGTRVLQYFTHADNDGVKIRWAHGVNTKQALERALESAEINMVEGDVMLKGQGTNARTLIPMMAHLPATAGEMNLDEWVDRVLQTPRKGFKLEFQTMDSVEVSLQKLHDMKNKIKVPVWLHADVQQGPHGDPPKVEAIRFIRTIQRLFPDCTISLGWTSGFHTDLSQSGYTWEMVFDMYYLINKYSLERKVVFSVRSAFISNSVPQLKWLIDNTGGSILVWHSPENIPNVGDLMYISYKFPPPQTFFDLNHEEMDAFLQEHRHNSRPKLDPLVLQRETVVFRPEAWLKMGFHIQIHSILPSTEALVLTNKVVYVVSKTKYQASDKIKLMGRIQFLNPKKLEAEKGVTGLSIYVRPTEYIDYERIVGIRCFLGIDGQIEVGPSHMDNVPDFRRSQNITPGSMNCYRFTVQNTDKEIVFTVNVQHECNTLRSSQPDQQIHAMLTVPLPQGIPDGEFPFIIKLEDSKRTAVFDELTIKYIS</sequence>
<accession>A0AAE0W5Z2</accession>
<dbReference type="GO" id="GO:0005615">
    <property type="term" value="C:extracellular space"/>
    <property type="evidence" value="ECO:0007669"/>
    <property type="project" value="TreeGrafter"/>
</dbReference>
<proteinExistence type="inferred from homology"/>
<keyword evidence="2" id="KW-0812">Transmembrane</keyword>
<dbReference type="Pfam" id="PF25161">
    <property type="entry name" value="Menorin_C"/>
    <property type="match status" value="1"/>
</dbReference>
<dbReference type="PANTHER" id="PTHR21184:SF6">
    <property type="entry name" value="CONSERVED PLASMA MEMBRANE PROTEIN"/>
    <property type="match status" value="1"/>
</dbReference>
<reference evidence="5" key="2">
    <citation type="journal article" date="2021" name="Genome Biol. Evol.">
        <title>Developing a high-quality reference genome for a parasitic bivalve with doubly uniparental inheritance (Bivalvia: Unionida).</title>
        <authorList>
            <person name="Smith C.H."/>
        </authorList>
    </citation>
    <scope>NUCLEOTIDE SEQUENCE</scope>
    <source>
        <strain evidence="5">CHS0354</strain>
        <tissue evidence="5">Mantle</tissue>
    </source>
</reference>
<name>A0AAE0W5Z2_9BIVA</name>
<evidence type="ECO:0000313" key="6">
    <source>
        <dbReference type="Proteomes" id="UP001195483"/>
    </source>
</evidence>
<dbReference type="EMBL" id="JAEAOA010001671">
    <property type="protein sequence ID" value="KAK3601500.1"/>
    <property type="molecule type" value="Genomic_DNA"/>
</dbReference>
<dbReference type="PANTHER" id="PTHR21184">
    <property type="entry name" value="MENORIN (DENDRITIC BRANCHING PROTEIN)"/>
    <property type="match status" value="1"/>
</dbReference>
<evidence type="ECO:0008006" key="7">
    <source>
        <dbReference type="Google" id="ProtNLM"/>
    </source>
</evidence>
<dbReference type="Proteomes" id="UP001195483">
    <property type="component" value="Unassembled WGS sequence"/>
</dbReference>
<dbReference type="InterPro" id="IPR057489">
    <property type="entry name" value="Menorin_C"/>
</dbReference>
<feature type="domain" description="Menorin C-terminal" evidence="4">
    <location>
        <begin position="388"/>
        <end position="514"/>
    </location>
</feature>
<comment type="similarity">
    <text evidence="1">Belongs to the menorin family.</text>
</comment>
<feature type="transmembrane region" description="Helical" evidence="2">
    <location>
        <begin position="37"/>
        <end position="63"/>
    </location>
</feature>
<evidence type="ECO:0000259" key="4">
    <source>
        <dbReference type="Pfam" id="PF25161"/>
    </source>
</evidence>
<organism evidence="5 6">
    <name type="scientific">Potamilus streckersoni</name>
    <dbReference type="NCBI Taxonomy" id="2493646"/>
    <lineage>
        <taxon>Eukaryota</taxon>
        <taxon>Metazoa</taxon>
        <taxon>Spiralia</taxon>
        <taxon>Lophotrochozoa</taxon>
        <taxon>Mollusca</taxon>
        <taxon>Bivalvia</taxon>
        <taxon>Autobranchia</taxon>
        <taxon>Heteroconchia</taxon>
        <taxon>Palaeoheterodonta</taxon>
        <taxon>Unionida</taxon>
        <taxon>Unionoidea</taxon>
        <taxon>Unionidae</taxon>
        <taxon>Ambleminae</taxon>
        <taxon>Lampsilini</taxon>
        <taxon>Potamilus</taxon>
    </lineage>
</organism>
<protein>
    <recommendedName>
        <fullName evidence="7">Protein FAM151B</fullName>
    </recommendedName>
</protein>
<keyword evidence="2" id="KW-0472">Membrane</keyword>
<reference evidence="5" key="1">
    <citation type="journal article" date="2021" name="Genome Biol. Evol.">
        <title>A High-Quality Reference Genome for a Parasitic Bivalve with Doubly Uniparental Inheritance (Bivalvia: Unionida).</title>
        <authorList>
            <person name="Smith C.H."/>
        </authorList>
    </citation>
    <scope>NUCLEOTIDE SEQUENCE</scope>
    <source>
        <strain evidence="5">CHS0354</strain>
    </source>
</reference>
<dbReference type="InterPro" id="IPR019356">
    <property type="entry name" value="Menorin_dom"/>
</dbReference>
<evidence type="ECO:0000256" key="1">
    <source>
        <dbReference type="ARBA" id="ARBA00044953"/>
    </source>
</evidence>
<reference evidence="5" key="3">
    <citation type="submission" date="2023-05" db="EMBL/GenBank/DDBJ databases">
        <authorList>
            <person name="Smith C.H."/>
        </authorList>
    </citation>
    <scope>NUCLEOTIDE SEQUENCE</scope>
    <source>
        <strain evidence="5">CHS0354</strain>
        <tissue evidence="5">Mantle</tissue>
    </source>
</reference>
<dbReference type="AlphaFoldDB" id="A0AAE0W5Z2"/>
<keyword evidence="6" id="KW-1185">Reference proteome</keyword>
<gene>
    <name evidence="5" type="ORF">CHS0354_027647</name>
</gene>
<evidence type="ECO:0000313" key="5">
    <source>
        <dbReference type="EMBL" id="KAK3601500.1"/>
    </source>
</evidence>
<keyword evidence="2" id="KW-1133">Transmembrane helix</keyword>
<dbReference type="Pfam" id="PF10223">
    <property type="entry name" value="Menorin_N"/>
    <property type="match status" value="1"/>
</dbReference>